<dbReference type="EMBL" id="JAAKZW010000033">
    <property type="protein sequence ID" value="NGO76341.1"/>
    <property type="molecule type" value="Genomic_DNA"/>
</dbReference>
<evidence type="ECO:0000313" key="2">
    <source>
        <dbReference type="Proteomes" id="UP000481109"/>
    </source>
</evidence>
<protein>
    <submittedName>
        <fullName evidence="1">Uncharacterized protein</fullName>
    </submittedName>
</protein>
<evidence type="ECO:0000313" key="1">
    <source>
        <dbReference type="EMBL" id="NGO76341.1"/>
    </source>
</evidence>
<organism evidence="1 2">
    <name type="scientific">Streptomyces mesophilus</name>
    <dbReference type="NCBI Taxonomy" id="1775132"/>
    <lineage>
        <taxon>Bacteria</taxon>
        <taxon>Bacillati</taxon>
        <taxon>Actinomycetota</taxon>
        <taxon>Actinomycetes</taxon>
        <taxon>Kitasatosporales</taxon>
        <taxon>Streptomycetaceae</taxon>
        <taxon>Streptomyces</taxon>
    </lineage>
</organism>
<dbReference type="RefSeq" id="WP_165331845.1">
    <property type="nucleotide sequence ID" value="NZ_JAAKZW010000033.1"/>
</dbReference>
<comment type="caution">
    <text evidence="1">The sequence shown here is derived from an EMBL/GenBank/DDBJ whole genome shotgun (WGS) entry which is preliminary data.</text>
</comment>
<dbReference type="Proteomes" id="UP000481109">
    <property type="component" value="Unassembled WGS sequence"/>
</dbReference>
<dbReference type="AlphaFoldDB" id="A0A6G4XI76"/>
<name>A0A6G4XI76_9ACTN</name>
<accession>A0A6G4XI76</accession>
<sequence>MNIRKARATARIIAQWHDSHAFTGMRLAGAWERALSSNAGGEVLQMVMVHSGIRMDMFRCSLDLIADQGPRQRKLLVSLTAEIEQLRAAKALSSADAGHMIKDLEASGRELAALESRATARPARLRNVVSPAVATAARKTLGPMSEVKLTGLMAELSFATDPEFHAALSRVFAAGPLGEKACWSRIAYAVERGFAERKGRNLFNEVLGVMSELIGASQDGYRHVIRSKSRDIVELGMHPVEIIGECWLMKADGSGLPLSFRDGLLLAVNTPATPFRRVGEAGLVVALESRQATTAAETGIELARAESEFIQSRKLASTLQQQFRAPERAREAIEAGDLLLTPDGSLYQLRPVPVGLKRNVLVRPQALPEAELSKLLEATATVGEHPGDVIQVATPFSSAELRAHLGPLLRDLKSLFGG</sequence>
<keyword evidence="2" id="KW-1185">Reference proteome</keyword>
<proteinExistence type="predicted"/>
<gene>
    <name evidence="1" type="ORF">G6045_11815</name>
</gene>
<reference evidence="1 2" key="1">
    <citation type="submission" date="2020-02" db="EMBL/GenBank/DDBJ databases">
        <title>Whole-genome analyses of novel actinobacteria.</title>
        <authorList>
            <person name="Sahin N."/>
            <person name="Tokatli A."/>
        </authorList>
    </citation>
    <scope>NUCLEOTIDE SEQUENCE [LARGE SCALE GENOMIC DNA]</scope>
    <source>
        <strain evidence="1 2">YC504</strain>
    </source>
</reference>